<name>A0AAD7HBF0_9AGAR</name>
<protein>
    <submittedName>
        <fullName evidence="2">Uncharacterized protein</fullName>
    </submittedName>
</protein>
<organism evidence="2 3">
    <name type="scientific">Mycena metata</name>
    <dbReference type="NCBI Taxonomy" id="1033252"/>
    <lineage>
        <taxon>Eukaryota</taxon>
        <taxon>Fungi</taxon>
        <taxon>Dikarya</taxon>
        <taxon>Basidiomycota</taxon>
        <taxon>Agaricomycotina</taxon>
        <taxon>Agaricomycetes</taxon>
        <taxon>Agaricomycetidae</taxon>
        <taxon>Agaricales</taxon>
        <taxon>Marasmiineae</taxon>
        <taxon>Mycenaceae</taxon>
        <taxon>Mycena</taxon>
    </lineage>
</organism>
<keyword evidence="3" id="KW-1185">Reference proteome</keyword>
<feature type="non-terminal residue" evidence="2">
    <location>
        <position position="1"/>
    </location>
</feature>
<reference evidence="2" key="1">
    <citation type="submission" date="2023-03" db="EMBL/GenBank/DDBJ databases">
        <title>Massive genome expansion in bonnet fungi (Mycena s.s.) driven by repeated elements and novel gene families across ecological guilds.</title>
        <authorList>
            <consortium name="Lawrence Berkeley National Laboratory"/>
            <person name="Harder C.B."/>
            <person name="Miyauchi S."/>
            <person name="Viragh M."/>
            <person name="Kuo A."/>
            <person name="Thoen E."/>
            <person name="Andreopoulos B."/>
            <person name="Lu D."/>
            <person name="Skrede I."/>
            <person name="Drula E."/>
            <person name="Henrissat B."/>
            <person name="Morin E."/>
            <person name="Kohler A."/>
            <person name="Barry K."/>
            <person name="LaButti K."/>
            <person name="Morin E."/>
            <person name="Salamov A."/>
            <person name="Lipzen A."/>
            <person name="Mereny Z."/>
            <person name="Hegedus B."/>
            <person name="Baldrian P."/>
            <person name="Stursova M."/>
            <person name="Weitz H."/>
            <person name="Taylor A."/>
            <person name="Grigoriev I.V."/>
            <person name="Nagy L.G."/>
            <person name="Martin F."/>
            <person name="Kauserud H."/>
        </authorList>
    </citation>
    <scope>NUCLEOTIDE SEQUENCE</scope>
    <source>
        <strain evidence="2">CBHHK182m</strain>
    </source>
</reference>
<evidence type="ECO:0000313" key="2">
    <source>
        <dbReference type="EMBL" id="KAJ7716264.1"/>
    </source>
</evidence>
<comment type="caution">
    <text evidence="2">The sequence shown here is derived from an EMBL/GenBank/DDBJ whole genome shotgun (WGS) entry which is preliminary data.</text>
</comment>
<evidence type="ECO:0000313" key="3">
    <source>
        <dbReference type="Proteomes" id="UP001215598"/>
    </source>
</evidence>
<sequence length="260" mass="28473">MSATEETNLASLDSPFPANVEFKPCWSPTPADRQNAALSLLCLARDWAISNLPCSSEMSPSDYSDEDGAEADAAKSWEDGTPVAASPMTLSEIQADISDEDNAPADTAEFGHCDFCSVAVGPTAAIPCRIFRCDDCGADRLCEICCYDLHVCHPEHVMDRQEYLPGTDSWVVRTFSRTLLHNKFPMNCGTCGKIVAPVGRRTPEVGTLVCNECQDGMRCPTCILEDHAATPLHRVLRFNGQYWDPFTLAEVGLIYDMGHQ</sequence>
<dbReference type="EMBL" id="JARKIB010000294">
    <property type="protein sequence ID" value="KAJ7716264.1"/>
    <property type="molecule type" value="Genomic_DNA"/>
</dbReference>
<evidence type="ECO:0000256" key="1">
    <source>
        <dbReference type="SAM" id="MobiDB-lite"/>
    </source>
</evidence>
<dbReference type="AlphaFoldDB" id="A0AAD7HBF0"/>
<proteinExistence type="predicted"/>
<dbReference type="Proteomes" id="UP001215598">
    <property type="component" value="Unassembled WGS sequence"/>
</dbReference>
<accession>A0AAD7HBF0</accession>
<gene>
    <name evidence="2" type="ORF">B0H16DRAFT_1476842</name>
</gene>
<feature type="region of interest" description="Disordered" evidence="1">
    <location>
        <begin position="57"/>
        <end position="82"/>
    </location>
</feature>